<dbReference type="Gene3D" id="2.115.10.20">
    <property type="entry name" value="Glycosyl hydrolase domain, family 43"/>
    <property type="match status" value="1"/>
</dbReference>
<gene>
    <name evidence="2" type="ORF">EDD27_6585</name>
</gene>
<organism evidence="2 3">
    <name type="scientific">Nonomuraea polychroma</name>
    <dbReference type="NCBI Taxonomy" id="46176"/>
    <lineage>
        <taxon>Bacteria</taxon>
        <taxon>Bacillati</taxon>
        <taxon>Actinomycetota</taxon>
        <taxon>Actinomycetes</taxon>
        <taxon>Streptosporangiales</taxon>
        <taxon>Streptosporangiaceae</taxon>
        <taxon>Nonomuraea</taxon>
    </lineage>
</organism>
<evidence type="ECO:0008006" key="4">
    <source>
        <dbReference type="Google" id="ProtNLM"/>
    </source>
</evidence>
<comment type="caution">
    <text evidence="2">The sequence shown here is derived from an EMBL/GenBank/DDBJ whole genome shotgun (WGS) entry which is preliminary data.</text>
</comment>
<dbReference type="InterPro" id="IPR050727">
    <property type="entry name" value="GH43_arabinanases"/>
</dbReference>
<dbReference type="PANTHER" id="PTHR43301:SF3">
    <property type="entry name" value="ARABINAN ENDO-1,5-ALPHA-L-ARABINOSIDASE A-RELATED"/>
    <property type="match status" value="1"/>
</dbReference>
<sequence>MSSRDPNRRTVVTEALALGGTAALTTHAGAASAAGTAHASPCQSPPAPKSAGAEPFEGYLFAYFTGEDKPRGEQIYFAASRGNDPRLWDELNGGQPVLTSTHGGKGVRDPFLVRSPAGDRFFLLATDLRIFGSGDWYAAKRVGSLYIEVWESADLVHWSPQRHIRVSPDTAGCTWAPEAHYDPERGAYVVYWASRLYAEGDTDRSTETHERMLYATTRDFRTFSAPQIWRDPGHPVLDATVFRHGETYYRFTKDARAPGWSDPCGRFITQEKSARLIGAEWELVAKCVGRGDTKRPGVTEGEGPTIFRSTTEQKWYLLIDEYRGRGYVPFENSDPTGRVWRPAEGFVLPQGTRHGSVLPVTRAERSECVHTTAQVAPRRHGEPERADGTSSGTSTDSRNRPARLPQHAIPSGVRPGRTRGCAATG</sequence>
<keyword evidence="3" id="KW-1185">Reference proteome</keyword>
<dbReference type="EMBL" id="SAUN01000001">
    <property type="protein sequence ID" value="RVX43881.1"/>
    <property type="molecule type" value="Genomic_DNA"/>
</dbReference>
<dbReference type="PANTHER" id="PTHR43301">
    <property type="entry name" value="ARABINAN ENDO-1,5-ALPHA-L-ARABINOSIDASE"/>
    <property type="match status" value="1"/>
</dbReference>
<dbReference type="OrthoDB" id="9758923at2"/>
<protein>
    <recommendedName>
        <fullName evidence="4">Glycosyl hydrolase family 43</fullName>
    </recommendedName>
</protein>
<name>A0A438MEC6_9ACTN</name>
<evidence type="ECO:0000313" key="3">
    <source>
        <dbReference type="Proteomes" id="UP000284824"/>
    </source>
</evidence>
<feature type="region of interest" description="Disordered" evidence="1">
    <location>
        <begin position="28"/>
        <end position="51"/>
    </location>
</feature>
<dbReference type="AlphaFoldDB" id="A0A438MEC6"/>
<feature type="compositionally biased region" description="Low complexity" evidence="1">
    <location>
        <begin position="28"/>
        <end position="40"/>
    </location>
</feature>
<dbReference type="SUPFAM" id="SSF75005">
    <property type="entry name" value="Arabinanase/levansucrase/invertase"/>
    <property type="match status" value="1"/>
</dbReference>
<accession>A0A438MEC6</accession>
<dbReference type="InterPro" id="IPR006311">
    <property type="entry name" value="TAT_signal"/>
</dbReference>
<dbReference type="CDD" id="cd08983">
    <property type="entry name" value="GH43_Bt3655-like"/>
    <property type="match status" value="1"/>
</dbReference>
<dbReference type="InterPro" id="IPR023296">
    <property type="entry name" value="Glyco_hydro_beta-prop_sf"/>
</dbReference>
<proteinExistence type="predicted"/>
<feature type="region of interest" description="Disordered" evidence="1">
    <location>
        <begin position="370"/>
        <end position="425"/>
    </location>
</feature>
<dbReference type="PROSITE" id="PS51318">
    <property type="entry name" value="TAT"/>
    <property type="match status" value="1"/>
</dbReference>
<dbReference type="RefSeq" id="WP_127935749.1">
    <property type="nucleotide sequence ID" value="NZ_SAUN01000001.1"/>
</dbReference>
<evidence type="ECO:0000313" key="2">
    <source>
        <dbReference type="EMBL" id="RVX43881.1"/>
    </source>
</evidence>
<evidence type="ECO:0000256" key="1">
    <source>
        <dbReference type="SAM" id="MobiDB-lite"/>
    </source>
</evidence>
<reference evidence="2 3" key="1">
    <citation type="submission" date="2019-01" db="EMBL/GenBank/DDBJ databases">
        <title>Sequencing the genomes of 1000 actinobacteria strains.</title>
        <authorList>
            <person name="Klenk H.-P."/>
        </authorList>
    </citation>
    <scope>NUCLEOTIDE SEQUENCE [LARGE SCALE GENOMIC DNA]</scope>
    <source>
        <strain evidence="2 3">DSM 43925</strain>
    </source>
</reference>
<dbReference type="Proteomes" id="UP000284824">
    <property type="component" value="Unassembled WGS sequence"/>
</dbReference>